<keyword evidence="2" id="KW-1185">Reference proteome</keyword>
<dbReference type="Proteomes" id="UP000636800">
    <property type="component" value="Chromosome 5"/>
</dbReference>
<gene>
    <name evidence="1" type="ORF">HPP92_011605</name>
</gene>
<dbReference type="AlphaFoldDB" id="A0A835R7D6"/>
<reference evidence="1 2" key="1">
    <citation type="journal article" date="2020" name="Nat. Food">
        <title>A phased Vanilla planifolia genome enables genetic improvement of flavour and production.</title>
        <authorList>
            <person name="Hasing T."/>
            <person name="Tang H."/>
            <person name="Brym M."/>
            <person name="Khazi F."/>
            <person name="Huang T."/>
            <person name="Chambers A.H."/>
        </authorList>
    </citation>
    <scope>NUCLEOTIDE SEQUENCE [LARGE SCALE GENOMIC DNA]</scope>
    <source>
        <tissue evidence="1">Leaf</tissue>
    </source>
</reference>
<organism evidence="1 2">
    <name type="scientific">Vanilla planifolia</name>
    <name type="common">Vanilla</name>
    <dbReference type="NCBI Taxonomy" id="51239"/>
    <lineage>
        <taxon>Eukaryota</taxon>
        <taxon>Viridiplantae</taxon>
        <taxon>Streptophyta</taxon>
        <taxon>Embryophyta</taxon>
        <taxon>Tracheophyta</taxon>
        <taxon>Spermatophyta</taxon>
        <taxon>Magnoliopsida</taxon>
        <taxon>Liliopsida</taxon>
        <taxon>Asparagales</taxon>
        <taxon>Orchidaceae</taxon>
        <taxon>Vanilloideae</taxon>
        <taxon>Vanilleae</taxon>
        <taxon>Vanilla</taxon>
    </lineage>
</organism>
<sequence>MTKKTWEGASRWFIVRFRQKRRFEKWKALGYMDKEFGRKGVCSRRSEPAEIIHIMLAGFGPYAKARAGYYGARVIASGMSMLKIVRIVPSVGRFVARSYSARSRDL</sequence>
<proteinExistence type="predicted"/>
<evidence type="ECO:0000313" key="2">
    <source>
        <dbReference type="Proteomes" id="UP000636800"/>
    </source>
</evidence>
<accession>A0A835R7D6</accession>
<evidence type="ECO:0000313" key="1">
    <source>
        <dbReference type="EMBL" id="KAG0480747.1"/>
    </source>
</evidence>
<dbReference type="OrthoDB" id="432483at2759"/>
<protein>
    <submittedName>
        <fullName evidence="1">Uncharacterized protein</fullName>
    </submittedName>
</protein>
<comment type="caution">
    <text evidence="1">The sequence shown here is derived from an EMBL/GenBank/DDBJ whole genome shotgun (WGS) entry which is preliminary data.</text>
</comment>
<dbReference type="EMBL" id="JADCNL010000005">
    <property type="protein sequence ID" value="KAG0480747.1"/>
    <property type="molecule type" value="Genomic_DNA"/>
</dbReference>
<name>A0A835R7D6_VANPL</name>